<dbReference type="Proteomes" id="UP000774804">
    <property type="component" value="Unassembled WGS sequence"/>
</dbReference>
<accession>A0A8T1FI20</accession>
<dbReference type="AlphaFoldDB" id="A0A8T1FI20"/>
<gene>
    <name evidence="2" type="ORF">PC113_g19970</name>
    <name evidence="3" type="ORF">PC115_g15521</name>
    <name evidence="4" type="ORF">PC118_g16652</name>
</gene>
<organism evidence="4 5">
    <name type="scientific">Phytophthora cactorum</name>
    <dbReference type="NCBI Taxonomy" id="29920"/>
    <lineage>
        <taxon>Eukaryota</taxon>
        <taxon>Sar</taxon>
        <taxon>Stramenopiles</taxon>
        <taxon>Oomycota</taxon>
        <taxon>Peronosporomycetes</taxon>
        <taxon>Peronosporales</taxon>
        <taxon>Peronosporaceae</taxon>
        <taxon>Phytophthora</taxon>
    </lineage>
</organism>
<dbReference type="EMBL" id="RCMI01000635">
    <property type="protein sequence ID" value="KAG2902710.1"/>
    <property type="molecule type" value="Genomic_DNA"/>
</dbReference>
<dbReference type="EMBL" id="RCMG01001087">
    <property type="protein sequence ID" value="KAG2836708.1"/>
    <property type="molecule type" value="Genomic_DNA"/>
</dbReference>
<feature type="compositionally biased region" description="Basic residues" evidence="1">
    <location>
        <begin position="1"/>
        <end position="11"/>
    </location>
</feature>
<protein>
    <submittedName>
        <fullName evidence="4">Uncharacterized protein</fullName>
    </submittedName>
</protein>
<dbReference type="EMBL" id="RCML01000704">
    <property type="protein sequence ID" value="KAG2970809.1"/>
    <property type="molecule type" value="Genomic_DNA"/>
</dbReference>
<feature type="region of interest" description="Disordered" evidence="1">
    <location>
        <begin position="1"/>
        <end position="63"/>
    </location>
</feature>
<evidence type="ECO:0000256" key="1">
    <source>
        <dbReference type="SAM" id="MobiDB-lite"/>
    </source>
</evidence>
<proteinExistence type="predicted"/>
<dbReference type="Proteomes" id="UP000735874">
    <property type="component" value="Unassembled WGS sequence"/>
</dbReference>
<dbReference type="Proteomes" id="UP000697107">
    <property type="component" value="Unassembled WGS sequence"/>
</dbReference>
<evidence type="ECO:0000313" key="3">
    <source>
        <dbReference type="EMBL" id="KAG2902710.1"/>
    </source>
</evidence>
<evidence type="ECO:0000313" key="5">
    <source>
        <dbReference type="Proteomes" id="UP000697107"/>
    </source>
</evidence>
<evidence type="ECO:0000313" key="2">
    <source>
        <dbReference type="EMBL" id="KAG2836708.1"/>
    </source>
</evidence>
<comment type="caution">
    <text evidence="4">The sequence shown here is derived from an EMBL/GenBank/DDBJ whole genome shotgun (WGS) entry which is preliminary data.</text>
</comment>
<reference evidence="4" key="1">
    <citation type="submission" date="2018-10" db="EMBL/GenBank/DDBJ databases">
        <title>Effector identification in a new, highly contiguous assembly of the strawberry crown rot pathogen Phytophthora cactorum.</title>
        <authorList>
            <person name="Armitage A.D."/>
            <person name="Nellist C.F."/>
            <person name="Bates H."/>
            <person name="Vickerstaff R.J."/>
            <person name="Harrison R.J."/>
        </authorList>
    </citation>
    <scope>NUCLEOTIDE SEQUENCE</scope>
    <source>
        <strain evidence="2">15-7</strain>
        <strain evidence="3">4032</strain>
        <strain evidence="4">P415</strain>
    </source>
</reference>
<name>A0A8T1FI20_9STRA</name>
<sequence>MRSAKKTRFASKHTTGDDTSDGERGEPVGEQGGATFEDQDKSDDDTPGAIDHLLVSRHNSGSYMNLRATVRMTNF</sequence>
<evidence type="ECO:0000313" key="4">
    <source>
        <dbReference type="EMBL" id="KAG2970809.1"/>
    </source>
</evidence>